<dbReference type="Proteomes" id="UP001499843">
    <property type="component" value="Unassembled WGS sequence"/>
</dbReference>
<proteinExistence type="inferred from homology"/>
<dbReference type="InterPro" id="IPR006016">
    <property type="entry name" value="UspA"/>
</dbReference>
<dbReference type="SUPFAM" id="SSF52402">
    <property type="entry name" value="Adenine nucleotide alpha hydrolases-like"/>
    <property type="match status" value="2"/>
</dbReference>
<dbReference type="Pfam" id="PF00582">
    <property type="entry name" value="Usp"/>
    <property type="match status" value="2"/>
</dbReference>
<feature type="domain" description="UspA" evidence="2">
    <location>
        <begin position="145"/>
        <end position="273"/>
    </location>
</feature>
<gene>
    <name evidence="3" type="ORF">GCM10009850_116730</name>
</gene>
<evidence type="ECO:0000313" key="4">
    <source>
        <dbReference type="Proteomes" id="UP001499843"/>
    </source>
</evidence>
<evidence type="ECO:0000259" key="2">
    <source>
        <dbReference type="Pfam" id="PF00582"/>
    </source>
</evidence>
<comment type="caution">
    <text evidence="3">The sequence shown here is derived from an EMBL/GenBank/DDBJ whole genome shotgun (WGS) entry which is preliminary data.</text>
</comment>
<protein>
    <submittedName>
        <fullName evidence="3">Universal stress protein</fullName>
    </submittedName>
</protein>
<comment type="similarity">
    <text evidence="1">Belongs to the universal stress protein A family.</text>
</comment>
<dbReference type="RefSeq" id="WP_344495592.1">
    <property type="nucleotide sequence ID" value="NZ_BAAAQX010000063.1"/>
</dbReference>
<reference evidence="3 4" key="1">
    <citation type="journal article" date="2019" name="Int. J. Syst. Evol. Microbiol.">
        <title>The Global Catalogue of Microorganisms (GCM) 10K type strain sequencing project: providing services to taxonomists for standard genome sequencing and annotation.</title>
        <authorList>
            <consortium name="The Broad Institute Genomics Platform"/>
            <consortium name="The Broad Institute Genome Sequencing Center for Infectious Disease"/>
            <person name="Wu L."/>
            <person name="Ma J."/>
        </authorList>
    </citation>
    <scope>NUCLEOTIDE SEQUENCE [LARGE SCALE GENOMIC DNA]</scope>
    <source>
        <strain evidence="3 4">JCM 16114</strain>
    </source>
</reference>
<accession>A0ABN3D2Y3</accession>
<dbReference type="Gene3D" id="3.40.50.620">
    <property type="entry name" value="HUPs"/>
    <property type="match status" value="2"/>
</dbReference>
<feature type="domain" description="UspA" evidence="2">
    <location>
        <begin position="1"/>
        <end position="135"/>
    </location>
</feature>
<name>A0ABN3D2Y3_9ACTN</name>
<keyword evidence="4" id="KW-1185">Reference proteome</keyword>
<sequence length="279" mass="28785">MNRAVVVGFDGSPAATAALLWAAEDAGRRQRPLRIVHVREPWAGEHPLNGVGTLTERCDALLENAAARARAAVPEVTVSTALVTGAVLPRLLSEAETADTLLVGSRGLGGVTSMVLGSVGLGLAGRTGCPLVVVRAFRAATGGDVVVGDDGSSHAQAALEYALEQASSRKTRVRVIYAVPFPALAPHPAGYGPLPVQDADGARNSLAPWKERYPQVEIVESEIHRHPVPALAEASRTAGLVVVGSRGLTGLTSAVLGSVSHAVLHRSRCPVAVLAGPRS</sequence>
<dbReference type="InterPro" id="IPR006015">
    <property type="entry name" value="Universal_stress_UspA"/>
</dbReference>
<dbReference type="EMBL" id="BAAAQX010000063">
    <property type="protein sequence ID" value="GAA2216204.1"/>
    <property type="molecule type" value="Genomic_DNA"/>
</dbReference>
<dbReference type="InterPro" id="IPR014729">
    <property type="entry name" value="Rossmann-like_a/b/a_fold"/>
</dbReference>
<dbReference type="PANTHER" id="PTHR46268:SF6">
    <property type="entry name" value="UNIVERSAL STRESS PROTEIN UP12"/>
    <property type="match status" value="1"/>
</dbReference>
<evidence type="ECO:0000256" key="1">
    <source>
        <dbReference type="ARBA" id="ARBA00008791"/>
    </source>
</evidence>
<dbReference type="PANTHER" id="PTHR46268">
    <property type="entry name" value="STRESS RESPONSE PROTEIN NHAX"/>
    <property type="match status" value="1"/>
</dbReference>
<organism evidence="3 4">
    <name type="scientific">Nonomuraea monospora</name>
    <dbReference type="NCBI Taxonomy" id="568818"/>
    <lineage>
        <taxon>Bacteria</taxon>
        <taxon>Bacillati</taxon>
        <taxon>Actinomycetota</taxon>
        <taxon>Actinomycetes</taxon>
        <taxon>Streptosporangiales</taxon>
        <taxon>Streptosporangiaceae</taxon>
        <taxon>Nonomuraea</taxon>
    </lineage>
</organism>
<evidence type="ECO:0000313" key="3">
    <source>
        <dbReference type="EMBL" id="GAA2216204.1"/>
    </source>
</evidence>
<dbReference type="PRINTS" id="PR01438">
    <property type="entry name" value="UNVRSLSTRESS"/>
</dbReference>